<dbReference type="RefSeq" id="XP_052943718.1">
    <property type="nucleotide sequence ID" value="XM_053090186.1"/>
</dbReference>
<evidence type="ECO:0000313" key="2">
    <source>
        <dbReference type="Proteomes" id="UP001164286"/>
    </source>
</evidence>
<sequence length="240" mass="25967">MVPFQPLSDLITNAASLSAFALPEAFSRATNGKTEPAKSEGMNEDIARLLALKSVRKVFRLCCERKVIPLAPPSPPENGGSGSVPKAAKQVYYRPSLERVVALLQTKVDYFSAVERFEQFDHLVRGLSRDGLLSSDGASELTEAARRKMTCDHLGQWLPAPILASLIASHDFAALSEYLANRTAATLAAQAPVVTVKKDNKADAKRKAPAGSRGVEALKKVNTASMSKLTNFFRPKEGKK</sequence>
<proteinExistence type="predicted"/>
<organism evidence="1 2">
    <name type="scientific">Dioszegia hungarica</name>
    <dbReference type="NCBI Taxonomy" id="4972"/>
    <lineage>
        <taxon>Eukaryota</taxon>
        <taxon>Fungi</taxon>
        <taxon>Dikarya</taxon>
        <taxon>Basidiomycota</taxon>
        <taxon>Agaricomycotina</taxon>
        <taxon>Tremellomycetes</taxon>
        <taxon>Tremellales</taxon>
        <taxon>Bulleribasidiaceae</taxon>
        <taxon>Dioszegia</taxon>
    </lineage>
</organism>
<comment type="caution">
    <text evidence="1">The sequence shown here is derived from an EMBL/GenBank/DDBJ whole genome shotgun (WGS) entry which is preliminary data.</text>
</comment>
<dbReference type="Gene3D" id="1.10.20.120">
    <property type="match status" value="1"/>
</dbReference>
<dbReference type="GeneID" id="77729391"/>
<gene>
    <name evidence="1" type="ORF">MKK02DRAFT_38612</name>
</gene>
<name>A0AA38H6Y8_9TREE</name>
<reference evidence="1" key="1">
    <citation type="journal article" date="2022" name="G3 (Bethesda)">
        <title>High quality genome of the basidiomycete yeast Dioszegia hungarica PDD-24b-2 isolated from cloud water.</title>
        <authorList>
            <person name="Jarrige D."/>
            <person name="Haridas S."/>
            <person name="Bleykasten-Grosshans C."/>
            <person name="Joly M."/>
            <person name="Nadalig T."/>
            <person name="Sancelme M."/>
            <person name="Vuilleumier S."/>
            <person name="Grigoriev I.V."/>
            <person name="Amato P."/>
            <person name="Bringel F."/>
        </authorList>
    </citation>
    <scope>NUCLEOTIDE SEQUENCE</scope>
    <source>
        <strain evidence="1">PDD-24b-2</strain>
    </source>
</reference>
<dbReference type="Proteomes" id="UP001164286">
    <property type="component" value="Unassembled WGS sequence"/>
</dbReference>
<evidence type="ECO:0000313" key="1">
    <source>
        <dbReference type="EMBL" id="KAI9633941.1"/>
    </source>
</evidence>
<dbReference type="EMBL" id="JAKWFO010000008">
    <property type="protein sequence ID" value="KAI9633941.1"/>
    <property type="molecule type" value="Genomic_DNA"/>
</dbReference>
<accession>A0AA38H6Y8</accession>
<dbReference type="AlphaFoldDB" id="A0AA38H6Y8"/>
<protein>
    <submittedName>
        <fullName evidence="1">Ribonuclease H2, subunit B</fullName>
    </submittedName>
</protein>
<keyword evidence="2" id="KW-1185">Reference proteome</keyword>